<feature type="transmembrane region" description="Helical" evidence="2">
    <location>
        <begin position="130"/>
        <end position="151"/>
    </location>
</feature>
<reference evidence="3 5" key="1">
    <citation type="submission" date="2020-01" db="EMBL/GenBank/DDBJ databases">
        <authorList>
            <consortium name="DOE Joint Genome Institute"/>
            <person name="Haridas S."/>
            <person name="Albert R."/>
            <person name="Binder M."/>
            <person name="Bloem J."/>
            <person name="Labutti K."/>
            <person name="Salamov A."/>
            <person name="Andreopoulos B."/>
            <person name="Baker S.E."/>
            <person name="Barry K."/>
            <person name="Bills G."/>
            <person name="Bluhm B.H."/>
            <person name="Cannon C."/>
            <person name="Castanera R."/>
            <person name="Culley D.E."/>
            <person name="Daum C."/>
            <person name="Ezra D."/>
            <person name="Gonzalez J.B."/>
            <person name="Henrissat B."/>
            <person name="Kuo A."/>
            <person name="Liang C."/>
            <person name="Lipzen A."/>
            <person name="Lutzoni F."/>
            <person name="Magnuson J."/>
            <person name="Mondo S."/>
            <person name="Nolan M."/>
            <person name="Ohm R."/>
            <person name="Pangilinan J."/>
            <person name="Park H.-J."/>
            <person name="Ramirez L."/>
            <person name="Alfaro M."/>
            <person name="Sun H."/>
            <person name="Tritt A."/>
            <person name="Yoshinaga Y."/>
            <person name="Zwiers L.-H."/>
            <person name="Turgeon B.G."/>
            <person name="Goodwin S.B."/>
            <person name="Spatafora J.W."/>
            <person name="Crous P.W."/>
            <person name="Grigoriev I.V."/>
        </authorList>
    </citation>
    <scope>NUCLEOTIDE SEQUENCE</scope>
    <source>
        <strain evidence="3 5">CBS 781.70</strain>
    </source>
</reference>
<keyword evidence="2" id="KW-0472">Membrane</keyword>
<dbReference type="EMBL" id="ML975167">
    <property type="protein sequence ID" value="KAF1810251.1"/>
    <property type="molecule type" value="Genomic_DNA"/>
</dbReference>
<evidence type="ECO:0000256" key="1">
    <source>
        <dbReference type="SAM" id="MobiDB-lite"/>
    </source>
</evidence>
<evidence type="ECO:0000313" key="5">
    <source>
        <dbReference type="RefSeq" id="XP_033531882.1"/>
    </source>
</evidence>
<evidence type="ECO:0000313" key="3">
    <source>
        <dbReference type="EMBL" id="KAF1810251.1"/>
    </source>
</evidence>
<accession>A0A6G1FX33</accession>
<dbReference type="GeneID" id="54418791"/>
<gene>
    <name evidence="3 5" type="ORF">P152DRAFT_451344</name>
</gene>
<evidence type="ECO:0000313" key="4">
    <source>
        <dbReference type="Proteomes" id="UP000504638"/>
    </source>
</evidence>
<reference evidence="5" key="3">
    <citation type="submission" date="2025-04" db="UniProtKB">
        <authorList>
            <consortium name="RefSeq"/>
        </authorList>
    </citation>
    <scope>IDENTIFICATION</scope>
    <source>
        <strain evidence="5">CBS 781.70</strain>
    </source>
</reference>
<protein>
    <submittedName>
        <fullName evidence="3 5">Uncharacterized protein</fullName>
    </submittedName>
</protein>
<name>A0A6G1FX33_9PEZI</name>
<organism evidence="3">
    <name type="scientific">Eremomyces bilateralis CBS 781.70</name>
    <dbReference type="NCBI Taxonomy" id="1392243"/>
    <lineage>
        <taxon>Eukaryota</taxon>
        <taxon>Fungi</taxon>
        <taxon>Dikarya</taxon>
        <taxon>Ascomycota</taxon>
        <taxon>Pezizomycotina</taxon>
        <taxon>Dothideomycetes</taxon>
        <taxon>Dothideomycetes incertae sedis</taxon>
        <taxon>Eremomycetales</taxon>
        <taxon>Eremomycetaceae</taxon>
        <taxon>Eremomyces</taxon>
    </lineage>
</organism>
<reference evidence="5" key="2">
    <citation type="submission" date="2020-04" db="EMBL/GenBank/DDBJ databases">
        <authorList>
            <consortium name="NCBI Genome Project"/>
        </authorList>
    </citation>
    <scope>NUCLEOTIDE SEQUENCE</scope>
    <source>
        <strain evidence="5">CBS 781.70</strain>
    </source>
</reference>
<feature type="region of interest" description="Disordered" evidence="1">
    <location>
        <begin position="61"/>
        <end position="81"/>
    </location>
</feature>
<keyword evidence="2" id="KW-1133">Transmembrane helix</keyword>
<proteinExistence type="predicted"/>
<dbReference type="AlphaFoldDB" id="A0A6G1FX33"/>
<keyword evidence="4" id="KW-1185">Reference proteome</keyword>
<evidence type="ECO:0000256" key="2">
    <source>
        <dbReference type="SAM" id="Phobius"/>
    </source>
</evidence>
<dbReference type="Proteomes" id="UP000504638">
    <property type="component" value="Unplaced"/>
</dbReference>
<dbReference type="RefSeq" id="XP_033531882.1">
    <property type="nucleotide sequence ID" value="XM_033678221.1"/>
</dbReference>
<keyword evidence="2" id="KW-0812">Transmembrane</keyword>
<sequence>MCKSRKRAAQAEALVTAYQMGSQQRLYSAVDADQPPTYSDPLGEPSAQIYENDLHTKAKHVELDHTQARSPPNAAHGASTGPVGVPLRAECGSDRTARRRYIMLGLFGILFCRRKLRKWSGRRERRYRGVYHWVESSLAIALVASMLKALVRRL</sequence>